<protein>
    <submittedName>
        <fullName evidence="1">Uncharacterized protein</fullName>
    </submittedName>
</protein>
<organism evidence="1">
    <name type="scientific">viral metagenome</name>
    <dbReference type="NCBI Taxonomy" id="1070528"/>
    <lineage>
        <taxon>unclassified sequences</taxon>
        <taxon>metagenomes</taxon>
        <taxon>organismal metagenomes</taxon>
    </lineage>
</organism>
<dbReference type="EMBL" id="MN739080">
    <property type="protein sequence ID" value="QHS87375.1"/>
    <property type="molecule type" value="Genomic_DNA"/>
</dbReference>
<name>A0A6C0B560_9ZZZZ</name>
<sequence>MTNIAQLVKLGHTKIYVLTNVELIPHFEPFSDLVTLVPVETLNDSFDFRRHSTQDKDYRGGFWHHTSARFFVLYEFMAKTGTQNVIHIENDVLLYYNCDDVLTAPLKDVIGICVPFDCYERSISSILYISDARSFAKILVNYDYGKNDMYNFSEIQKKTYLVGHFPIYIDEHGAGVRGFVSTGWSRFGGYIFDAAAIGQYIGGVDPRNRPGDSRGFVNETCVIKYADEGAIVWKNEDDMCRPFLRTEKDIPIFNLHIHSKELALYT</sequence>
<proteinExistence type="predicted"/>
<dbReference type="AlphaFoldDB" id="A0A6C0B560"/>
<reference evidence="1" key="1">
    <citation type="journal article" date="2020" name="Nature">
        <title>Giant virus diversity and host interactions through global metagenomics.</title>
        <authorList>
            <person name="Schulz F."/>
            <person name="Roux S."/>
            <person name="Paez-Espino D."/>
            <person name="Jungbluth S."/>
            <person name="Walsh D.A."/>
            <person name="Denef V.J."/>
            <person name="McMahon K.D."/>
            <person name="Konstantinidis K.T."/>
            <person name="Eloe-Fadrosh E.A."/>
            <person name="Kyrpides N.C."/>
            <person name="Woyke T."/>
        </authorList>
    </citation>
    <scope>NUCLEOTIDE SEQUENCE</scope>
    <source>
        <strain evidence="1">GVMAG-M-3300010157-4</strain>
    </source>
</reference>
<evidence type="ECO:0000313" key="1">
    <source>
        <dbReference type="EMBL" id="QHS87375.1"/>
    </source>
</evidence>
<accession>A0A6C0B560</accession>